<proteinExistence type="predicted"/>
<dbReference type="Pfam" id="PF07486">
    <property type="entry name" value="Hydrolase_2"/>
    <property type="match status" value="1"/>
</dbReference>
<feature type="domain" description="Peptidoglycan binding-like" evidence="2">
    <location>
        <begin position="26"/>
        <end position="81"/>
    </location>
</feature>
<dbReference type="OrthoDB" id="9785345at2"/>
<dbReference type="Gene3D" id="6.20.240.60">
    <property type="match status" value="1"/>
</dbReference>
<dbReference type="Pfam" id="PF01471">
    <property type="entry name" value="PG_binding_1"/>
    <property type="match status" value="1"/>
</dbReference>
<dbReference type="KEGG" id="nmk:CHR53_25530"/>
<dbReference type="SUPFAM" id="SSF47090">
    <property type="entry name" value="PGBD-like"/>
    <property type="match status" value="1"/>
</dbReference>
<sequence length="196" mass="22203">MAFMCFMVLLPNSIFAQEVLQNGSEGQEVYNLQDRLRQMGYFTSQPTGYYGPVTAEAVRQFQLDTRVLSTGVFGPQTKRKLNNVEMMARVVHGEARGEQYIGQVAVAAVILNRLSAPGFPKSTYDVIFQTNAFTAVNDGQYYLTPDFYSYRAVIDALKGWDPTYGSVYYYNPVLATNQWIFTRQTVLRIGNHLFAK</sequence>
<evidence type="ECO:0000259" key="3">
    <source>
        <dbReference type="Pfam" id="PF07486"/>
    </source>
</evidence>
<dbReference type="AlphaFoldDB" id="A0A3Q9QYF0"/>
<feature type="chain" id="PRO_5018694571" evidence="1">
    <location>
        <begin position="17"/>
        <end position="196"/>
    </location>
</feature>
<evidence type="ECO:0000313" key="5">
    <source>
        <dbReference type="Proteomes" id="UP000282892"/>
    </source>
</evidence>
<feature type="domain" description="Cell wall hydrolase SleB" evidence="3">
    <location>
        <begin position="97"/>
        <end position="195"/>
    </location>
</feature>
<organism evidence="4 5">
    <name type="scientific">Neobacillus mesonae</name>
    <dbReference type="NCBI Taxonomy" id="1193713"/>
    <lineage>
        <taxon>Bacteria</taxon>
        <taxon>Bacillati</taxon>
        <taxon>Bacillota</taxon>
        <taxon>Bacilli</taxon>
        <taxon>Bacillales</taxon>
        <taxon>Bacillaceae</taxon>
        <taxon>Neobacillus</taxon>
    </lineage>
</organism>
<dbReference type="InterPro" id="IPR036366">
    <property type="entry name" value="PGBDSf"/>
</dbReference>
<evidence type="ECO:0000256" key="1">
    <source>
        <dbReference type="SAM" id="SignalP"/>
    </source>
</evidence>
<dbReference type="InterPro" id="IPR011105">
    <property type="entry name" value="Cell_wall_hydrolase_SleB"/>
</dbReference>
<reference evidence="4 5" key="1">
    <citation type="submission" date="2017-07" db="EMBL/GenBank/DDBJ databases">
        <title>The complete genome sequence of Bacillus mesonae strain H20-5, an efficient strain improving plant abiotic stress resistance.</title>
        <authorList>
            <person name="Kim S.Y."/>
            <person name="Song H."/>
            <person name="Sang M.K."/>
            <person name="Weon H.-Y."/>
            <person name="Song J."/>
        </authorList>
    </citation>
    <scope>NUCLEOTIDE SEQUENCE [LARGE SCALE GENOMIC DNA]</scope>
    <source>
        <strain evidence="4 5">H20-5</strain>
    </source>
</reference>
<evidence type="ECO:0000313" key="4">
    <source>
        <dbReference type="EMBL" id="AZU65143.1"/>
    </source>
</evidence>
<dbReference type="Gene3D" id="1.10.10.2520">
    <property type="entry name" value="Cell wall hydrolase SleB, domain 1"/>
    <property type="match status" value="1"/>
</dbReference>
<dbReference type="InterPro" id="IPR042047">
    <property type="entry name" value="SleB_dom1"/>
</dbReference>
<dbReference type="InterPro" id="IPR002477">
    <property type="entry name" value="Peptidoglycan-bd-like"/>
</dbReference>
<dbReference type="GO" id="GO:0016787">
    <property type="term" value="F:hydrolase activity"/>
    <property type="evidence" value="ECO:0007669"/>
    <property type="project" value="UniProtKB-KW"/>
</dbReference>
<keyword evidence="1" id="KW-0732">Signal</keyword>
<dbReference type="EMBL" id="CP022572">
    <property type="protein sequence ID" value="AZU65143.1"/>
    <property type="molecule type" value="Genomic_DNA"/>
</dbReference>
<evidence type="ECO:0000259" key="2">
    <source>
        <dbReference type="Pfam" id="PF01471"/>
    </source>
</evidence>
<keyword evidence="4" id="KW-0378">Hydrolase</keyword>
<dbReference type="Proteomes" id="UP000282892">
    <property type="component" value="Chromosome"/>
</dbReference>
<name>A0A3Q9QYF0_9BACI</name>
<protein>
    <submittedName>
        <fullName evidence="4">Cell wall hydrolase</fullName>
    </submittedName>
</protein>
<dbReference type="Gene3D" id="1.10.101.10">
    <property type="entry name" value="PGBD-like superfamily/PGBD"/>
    <property type="match status" value="1"/>
</dbReference>
<dbReference type="STRING" id="1193713.GCA_001636315_02006"/>
<gene>
    <name evidence="4" type="ORF">CHR53_25530</name>
</gene>
<keyword evidence="5" id="KW-1185">Reference proteome</keyword>
<accession>A0A3Q9QYF0</accession>
<dbReference type="InterPro" id="IPR036365">
    <property type="entry name" value="PGBD-like_sf"/>
</dbReference>
<feature type="signal peptide" evidence="1">
    <location>
        <begin position="1"/>
        <end position="16"/>
    </location>
</feature>